<feature type="compositionally biased region" description="Basic and acidic residues" evidence="1">
    <location>
        <begin position="495"/>
        <end position="507"/>
    </location>
</feature>
<feature type="region of interest" description="Disordered" evidence="1">
    <location>
        <begin position="542"/>
        <end position="575"/>
    </location>
</feature>
<sequence>MTKRERPGHPPTSPVAPARMDEWIKLKQDQDNTRSEFERRVADARRQLLERHGREQQAFWTRQPPANANLRPVDQTPLSGPRNPTQAHGVAVQGQPRDQANVQKRGAAEALPPAAVLTRTPAVAQRPSKPTAKSQPPKPRTKPASKKGIEIVDLCSDDDVAPSRPTTTASGQRVEFHPPHPSSGVISFFGDNDKAFQRSIKDDEDFGNRQSPGVSNAPVPMNVPGGFTHVPTNGLKLDTMSIQNGLENRGTRPEGAMPSPAQMESHMIQSRQNEIQSEDRIDLNNSSDRPGEKHFQTINPVSHPFKQPAQQQKFLSAHHTLPHDGGQERAPVLGKTSERQEQDVDMEDAPPEMSRIGNGPNLPYCSHDHGGKLRDRQHDNTDSEQVDRDARGEYERQRQRFIAIMQANDRLSAVEQDQWIGINEAEIKRRGDLQRTLQNARALEKHNATDSDGRNSRVEDRISTPACIQGPVGCSKVQLNTATEYQRPQQASVERPVEGKQSEETHQGDALAKSVGFSPNQPSHQAPELPHQLEHFKVPQVPSRAAPISESTRREDTVTSQASSQTLPGHPVVAAKKDRPNQLALLTPPYSVASSTHKRKVQHQVSDDSDDEPEFEPPSSDDEPVMNRTRKPVVKMAKGVDGSRIVRPVSTKAKFGFKPHNLGSNHTEELSERARFRVALRPSSPALFRRAKQKALAALDELFQRDFAFYNEEKIREADEREQRLKNTMPTGTEASLRRTLQRISLTPVPPSTCPDSARMGADGAHDADGEAYDSAQKSRKDSAYGLSHWTTDKMRGDRNPLKSQSVSSRGREDEGSEGELDISSYQWVNGRILKQAKKRDIEEMDMTDDPR</sequence>
<accession>A0A9P6GJV8</accession>
<comment type="caution">
    <text evidence="2">The sequence shown here is derived from an EMBL/GenBank/DDBJ whole genome shotgun (WGS) entry which is preliminary data.</text>
</comment>
<feature type="compositionally biased region" description="Basic and acidic residues" evidence="1">
    <location>
        <begin position="366"/>
        <end position="392"/>
    </location>
</feature>
<feature type="region of interest" description="Disordered" evidence="1">
    <location>
        <begin position="203"/>
        <end position="222"/>
    </location>
</feature>
<feature type="compositionally biased region" description="Polar residues" evidence="1">
    <location>
        <begin position="76"/>
        <end position="86"/>
    </location>
</feature>
<feature type="region of interest" description="Disordered" evidence="1">
    <location>
        <begin position="1"/>
        <end position="20"/>
    </location>
</feature>
<evidence type="ECO:0000256" key="1">
    <source>
        <dbReference type="SAM" id="MobiDB-lite"/>
    </source>
</evidence>
<dbReference type="Proteomes" id="UP000756921">
    <property type="component" value="Unassembled WGS sequence"/>
</dbReference>
<keyword evidence="3" id="KW-1185">Reference proteome</keyword>
<feature type="region of interest" description="Disordered" evidence="1">
    <location>
        <begin position="248"/>
        <end position="392"/>
    </location>
</feature>
<organism evidence="2 3">
    <name type="scientific">Paraphaeosphaeria minitans</name>
    <dbReference type="NCBI Taxonomy" id="565426"/>
    <lineage>
        <taxon>Eukaryota</taxon>
        <taxon>Fungi</taxon>
        <taxon>Dikarya</taxon>
        <taxon>Ascomycota</taxon>
        <taxon>Pezizomycotina</taxon>
        <taxon>Dothideomycetes</taxon>
        <taxon>Pleosporomycetidae</taxon>
        <taxon>Pleosporales</taxon>
        <taxon>Massarineae</taxon>
        <taxon>Didymosphaeriaceae</taxon>
        <taxon>Paraphaeosphaeria</taxon>
    </lineage>
</organism>
<reference evidence="2" key="1">
    <citation type="journal article" date="2020" name="Mol. Plant Microbe Interact.">
        <title>Genome Sequence of the Biocontrol Agent Coniothyrium minitans strain Conio (IMI 134523).</title>
        <authorList>
            <person name="Patel D."/>
            <person name="Shittu T.A."/>
            <person name="Baroncelli R."/>
            <person name="Muthumeenakshi S."/>
            <person name="Osborne T.H."/>
            <person name="Janganan T.K."/>
            <person name="Sreenivasaprasad S."/>
        </authorList>
    </citation>
    <scope>NUCLEOTIDE SEQUENCE</scope>
    <source>
        <strain evidence="2">Conio</strain>
    </source>
</reference>
<feature type="region of interest" description="Disordered" evidence="1">
    <location>
        <begin position="726"/>
        <end position="826"/>
    </location>
</feature>
<feature type="compositionally biased region" description="Polar residues" evidence="1">
    <location>
        <begin position="558"/>
        <end position="567"/>
    </location>
</feature>
<feature type="compositionally biased region" description="Acidic residues" evidence="1">
    <location>
        <begin position="607"/>
        <end position="624"/>
    </location>
</feature>
<feature type="compositionally biased region" description="Basic and acidic residues" evidence="1">
    <location>
        <begin position="791"/>
        <end position="801"/>
    </location>
</feature>
<gene>
    <name evidence="2" type="ORF">PMIN01_04295</name>
</gene>
<protein>
    <submittedName>
        <fullName evidence="2">Uncharacterized protein</fullName>
    </submittedName>
</protein>
<dbReference type="AlphaFoldDB" id="A0A9P6GJV8"/>
<feature type="region of interest" description="Disordered" evidence="1">
    <location>
        <begin position="485"/>
        <end position="527"/>
    </location>
</feature>
<name>A0A9P6GJV8_9PLEO</name>
<dbReference type="EMBL" id="WJXW01000004">
    <property type="protein sequence ID" value="KAF9736516.1"/>
    <property type="molecule type" value="Genomic_DNA"/>
</dbReference>
<proteinExistence type="predicted"/>
<dbReference type="OrthoDB" id="3801170at2759"/>
<evidence type="ECO:0000313" key="2">
    <source>
        <dbReference type="EMBL" id="KAF9736516.1"/>
    </source>
</evidence>
<feature type="region of interest" description="Disordered" evidence="1">
    <location>
        <begin position="48"/>
        <end position="189"/>
    </location>
</feature>
<evidence type="ECO:0000313" key="3">
    <source>
        <dbReference type="Proteomes" id="UP000756921"/>
    </source>
</evidence>
<feature type="region of interest" description="Disordered" evidence="1">
    <location>
        <begin position="587"/>
        <end position="628"/>
    </location>
</feature>